<sequence length="89" mass="9580">MKKDKANNDIHKGFNNWGNGKKFNNSRERTQGKNGNSDMGKVFPHSHVECNTSNSPAASVVRPSVVPGPAVDHPAAAATDPITPTDERK</sequence>
<evidence type="ECO:0000256" key="1">
    <source>
        <dbReference type="SAM" id="MobiDB-lite"/>
    </source>
</evidence>
<dbReference type="AlphaFoldDB" id="A0AAU9NYR7"/>
<feature type="region of interest" description="Disordered" evidence="1">
    <location>
        <begin position="1"/>
        <end position="89"/>
    </location>
</feature>
<reference evidence="2 3" key="1">
    <citation type="submission" date="2022-01" db="EMBL/GenBank/DDBJ databases">
        <authorList>
            <person name="Xiong W."/>
            <person name="Schranz E."/>
        </authorList>
    </citation>
    <scope>NUCLEOTIDE SEQUENCE [LARGE SCALE GENOMIC DNA]</scope>
</reference>
<evidence type="ECO:0008006" key="4">
    <source>
        <dbReference type="Google" id="ProtNLM"/>
    </source>
</evidence>
<name>A0AAU9NYR7_9ASTR</name>
<accession>A0AAU9NYR7</accession>
<feature type="compositionally biased region" description="Low complexity" evidence="1">
    <location>
        <begin position="53"/>
        <end position="89"/>
    </location>
</feature>
<organism evidence="2 3">
    <name type="scientific">Lactuca virosa</name>
    <dbReference type="NCBI Taxonomy" id="75947"/>
    <lineage>
        <taxon>Eukaryota</taxon>
        <taxon>Viridiplantae</taxon>
        <taxon>Streptophyta</taxon>
        <taxon>Embryophyta</taxon>
        <taxon>Tracheophyta</taxon>
        <taxon>Spermatophyta</taxon>
        <taxon>Magnoliopsida</taxon>
        <taxon>eudicotyledons</taxon>
        <taxon>Gunneridae</taxon>
        <taxon>Pentapetalae</taxon>
        <taxon>asterids</taxon>
        <taxon>campanulids</taxon>
        <taxon>Asterales</taxon>
        <taxon>Asteraceae</taxon>
        <taxon>Cichorioideae</taxon>
        <taxon>Cichorieae</taxon>
        <taxon>Lactucinae</taxon>
        <taxon>Lactuca</taxon>
    </lineage>
</organism>
<evidence type="ECO:0000313" key="2">
    <source>
        <dbReference type="EMBL" id="CAH1442985.1"/>
    </source>
</evidence>
<gene>
    <name evidence="2" type="ORF">LVIROSA_LOCUS28937</name>
</gene>
<proteinExistence type="predicted"/>
<dbReference type="EMBL" id="CAKMRJ010005412">
    <property type="protein sequence ID" value="CAH1442985.1"/>
    <property type="molecule type" value="Genomic_DNA"/>
</dbReference>
<dbReference type="Proteomes" id="UP001157418">
    <property type="component" value="Unassembled WGS sequence"/>
</dbReference>
<keyword evidence="3" id="KW-1185">Reference proteome</keyword>
<feature type="compositionally biased region" description="Basic and acidic residues" evidence="1">
    <location>
        <begin position="1"/>
        <end position="12"/>
    </location>
</feature>
<feature type="compositionally biased region" description="Low complexity" evidence="1">
    <location>
        <begin position="13"/>
        <end position="23"/>
    </location>
</feature>
<evidence type="ECO:0000313" key="3">
    <source>
        <dbReference type="Proteomes" id="UP001157418"/>
    </source>
</evidence>
<protein>
    <recommendedName>
        <fullName evidence="4">RIN4 pathogenic type III effector avirulence factor Avr cleavage site domain-containing protein</fullName>
    </recommendedName>
</protein>
<comment type="caution">
    <text evidence="2">The sequence shown here is derived from an EMBL/GenBank/DDBJ whole genome shotgun (WGS) entry which is preliminary data.</text>
</comment>